<keyword evidence="2" id="KW-1185">Reference proteome</keyword>
<dbReference type="InterPro" id="IPR027417">
    <property type="entry name" value="P-loop_NTPase"/>
</dbReference>
<dbReference type="Proteomes" id="UP000515934">
    <property type="component" value="Chromosome"/>
</dbReference>
<dbReference type="EMBL" id="CP060716">
    <property type="protein sequence ID" value="QNN63876.1"/>
    <property type="molecule type" value="Genomic_DNA"/>
</dbReference>
<dbReference type="SUPFAM" id="SSF52540">
    <property type="entry name" value="P-loop containing nucleoside triphosphate hydrolases"/>
    <property type="match status" value="1"/>
</dbReference>
<evidence type="ECO:0000313" key="2">
    <source>
        <dbReference type="Proteomes" id="UP000515934"/>
    </source>
</evidence>
<accession>A0A7G9S7Q1</accession>
<organism evidence="1 2">
    <name type="scientific">Leucobacter denitrificans</name>
    <dbReference type="NCBI Taxonomy" id="683042"/>
    <lineage>
        <taxon>Bacteria</taxon>
        <taxon>Bacillati</taxon>
        <taxon>Actinomycetota</taxon>
        <taxon>Actinomycetes</taxon>
        <taxon>Micrococcales</taxon>
        <taxon>Microbacteriaceae</taxon>
        <taxon>Leucobacter</taxon>
    </lineage>
</organism>
<protein>
    <submittedName>
        <fullName evidence="1">Uncharacterized protein</fullName>
    </submittedName>
</protein>
<sequence length="169" mass="18409">MQRAEEPSVLIIDGRSGSGKTTLAHAISRELVVATGSTPQIVGMDELYPGWDGLAVGSAWLPVALRAGRYRSYDWLEGEFGAEVTLDPGSHLIIEGCGSLTRDSLAAARTRGGAYGVWIECPDSVRKLRALARDGEMFAPHWERWADQERTHLASAQPFARAHEVLHVS</sequence>
<dbReference type="Gene3D" id="3.40.50.300">
    <property type="entry name" value="P-loop containing nucleotide triphosphate hydrolases"/>
    <property type="match status" value="1"/>
</dbReference>
<evidence type="ECO:0000313" key="1">
    <source>
        <dbReference type="EMBL" id="QNN63876.1"/>
    </source>
</evidence>
<dbReference type="AlphaFoldDB" id="A0A7G9S7Q1"/>
<proteinExistence type="predicted"/>
<gene>
    <name evidence="1" type="ORF">H9L06_03925</name>
</gene>
<dbReference type="KEGG" id="ldn:H9L06_03925"/>
<name>A0A7G9S7Q1_9MICO</name>
<reference evidence="1 2" key="1">
    <citation type="submission" date="2020-08" db="EMBL/GenBank/DDBJ databases">
        <title>Genome sequence of Leucobacter denitrificans KACC 14055T.</title>
        <authorList>
            <person name="Hyun D.-W."/>
            <person name="Bae J.-W."/>
        </authorList>
    </citation>
    <scope>NUCLEOTIDE SEQUENCE [LARGE SCALE GENOMIC DNA]</scope>
    <source>
        <strain evidence="1 2">KACC 14055</strain>
    </source>
</reference>